<evidence type="ECO:0000313" key="1">
    <source>
        <dbReference type="EMBL" id="JAT56495.1"/>
    </source>
</evidence>
<reference evidence="1" key="1">
    <citation type="submission" date="2015-07" db="EMBL/GenBank/DDBJ databases">
        <title>Transcriptome Assembly of Anthurium amnicola.</title>
        <authorList>
            <person name="Suzuki J."/>
        </authorList>
    </citation>
    <scope>NUCLEOTIDE SEQUENCE</scope>
</reference>
<dbReference type="EMBL" id="GDJX01011441">
    <property type="protein sequence ID" value="JAT56495.1"/>
    <property type="molecule type" value="Transcribed_RNA"/>
</dbReference>
<name>A0A1D1YPB7_9ARAE</name>
<gene>
    <name evidence="1" type="primary">jhd-1</name>
    <name evidence="1" type="ORF">g.33856</name>
</gene>
<protein>
    <submittedName>
        <fullName evidence="1">JmjC domain-containing histone demethylation protein 1</fullName>
    </submittedName>
</protein>
<sequence length="110" mass="12121">MLVGPGLRPLLLGIAGEEDSTAALFFSHGSPGQQRGVCDQANHARRHRHGRCMAARLEEDPQALGARLHLPHSPQLPGEDVPRERGEVLRAYHPHRLSHTEIDGISKVEF</sequence>
<organism evidence="1">
    <name type="scientific">Anthurium amnicola</name>
    <dbReference type="NCBI Taxonomy" id="1678845"/>
    <lineage>
        <taxon>Eukaryota</taxon>
        <taxon>Viridiplantae</taxon>
        <taxon>Streptophyta</taxon>
        <taxon>Embryophyta</taxon>
        <taxon>Tracheophyta</taxon>
        <taxon>Spermatophyta</taxon>
        <taxon>Magnoliopsida</taxon>
        <taxon>Liliopsida</taxon>
        <taxon>Araceae</taxon>
        <taxon>Pothoideae</taxon>
        <taxon>Potheae</taxon>
        <taxon>Anthurium</taxon>
    </lineage>
</organism>
<accession>A0A1D1YPB7</accession>
<proteinExistence type="predicted"/>
<dbReference type="AlphaFoldDB" id="A0A1D1YPB7"/>